<sequence length="54" mass="6388">MNLNYLTDPRITETELTGSYFERPCPCGVEDCDCRQIADEQKEEQLRDDELFKE</sequence>
<protein>
    <submittedName>
        <fullName evidence="1">Uncharacterized protein</fullName>
    </submittedName>
</protein>
<comment type="caution">
    <text evidence="1">The sequence shown here is derived from an EMBL/GenBank/DDBJ whole genome shotgun (WGS) entry which is preliminary data.</text>
</comment>
<dbReference type="AlphaFoldDB" id="A0A0F9CVG7"/>
<accession>A0A0F9CVG7</accession>
<reference evidence="1" key="1">
    <citation type="journal article" date="2015" name="Nature">
        <title>Complex archaea that bridge the gap between prokaryotes and eukaryotes.</title>
        <authorList>
            <person name="Spang A."/>
            <person name="Saw J.H."/>
            <person name="Jorgensen S.L."/>
            <person name="Zaremba-Niedzwiedzka K."/>
            <person name="Martijn J."/>
            <person name="Lind A.E."/>
            <person name="van Eijk R."/>
            <person name="Schleper C."/>
            <person name="Guy L."/>
            <person name="Ettema T.J."/>
        </authorList>
    </citation>
    <scope>NUCLEOTIDE SEQUENCE</scope>
</reference>
<name>A0A0F9CVG7_9ZZZZ</name>
<gene>
    <name evidence="1" type="ORF">LCGC14_2355240</name>
</gene>
<organism evidence="1">
    <name type="scientific">marine sediment metagenome</name>
    <dbReference type="NCBI Taxonomy" id="412755"/>
    <lineage>
        <taxon>unclassified sequences</taxon>
        <taxon>metagenomes</taxon>
        <taxon>ecological metagenomes</taxon>
    </lineage>
</organism>
<evidence type="ECO:0000313" key="1">
    <source>
        <dbReference type="EMBL" id="KKL45481.1"/>
    </source>
</evidence>
<dbReference type="EMBL" id="LAZR01034370">
    <property type="protein sequence ID" value="KKL45481.1"/>
    <property type="molecule type" value="Genomic_DNA"/>
</dbReference>
<proteinExistence type="predicted"/>